<sequence length="102" mass="11376">MGKQPKRKLLDCSSSASTSAAAVIRSYRHKRMVSGTDASVLPIYYDCGDCDCVCAFCGTFFWYIEMIANLSLVDHPRALEEILPTISARYQGWQSEAIFGRV</sequence>
<dbReference type="Proteomes" id="UP001157418">
    <property type="component" value="Unassembled WGS sequence"/>
</dbReference>
<evidence type="ECO:0000313" key="1">
    <source>
        <dbReference type="EMBL" id="CAH1449682.1"/>
    </source>
</evidence>
<organism evidence="1 2">
    <name type="scientific">Lactuca virosa</name>
    <dbReference type="NCBI Taxonomy" id="75947"/>
    <lineage>
        <taxon>Eukaryota</taxon>
        <taxon>Viridiplantae</taxon>
        <taxon>Streptophyta</taxon>
        <taxon>Embryophyta</taxon>
        <taxon>Tracheophyta</taxon>
        <taxon>Spermatophyta</taxon>
        <taxon>Magnoliopsida</taxon>
        <taxon>eudicotyledons</taxon>
        <taxon>Gunneridae</taxon>
        <taxon>Pentapetalae</taxon>
        <taxon>asterids</taxon>
        <taxon>campanulids</taxon>
        <taxon>Asterales</taxon>
        <taxon>Asteraceae</taxon>
        <taxon>Cichorioideae</taxon>
        <taxon>Cichorieae</taxon>
        <taxon>Lactucinae</taxon>
        <taxon>Lactuca</taxon>
    </lineage>
</organism>
<keyword evidence="2" id="KW-1185">Reference proteome</keyword>
<name>A0AAU9PI31_9ASTR</name>
<dbReference type="EMBL" id="CAKMRJ010005634">
    <property type="protein sequence ID" value="CAH1449682.1"/>
    <property type="molecule type" value="Genomic_DNA"/>
</dbReference>
<protein>
    <submittedName>
        <fullName evidence="1">Uncharacterized protein</fullName>
    </submittedName>
</protein>
<evidence type="ECO:0000313" key="2">
    <source>
        <dbReference type="Proteomes" id="UP001157418"/>
    </source>
</evidence>
<comment type="caution">
    <text evidence="1">The sequence shown here is derived from an EMBL/GenBank/DDBJ whole genome shotgun (WGS) entry which is preliminary data.</text>
</comment>
<reference evidence="1 2" key="1">
    <citation type="submission" date="2022-01" db="EMBL/GenBank/DDBJ databases">
        <authorList>
            <person name="Xiong W."/>
            <person name="Schranz E."/>
        </authorList>
    </citation>
    <scope>NUCLEOTIDE SEQUENCE [LARGE SCALE GENOMIC DNA]</scope>
</reference>
<proteinExistence type="predicted"/>
<dbReference type="AlphaFoldDB" id="A0AAU9PI31"/>
<accession>A0AAU9PI31</accession>
<gene>
    <name evidence="1" type="ORF">LVIROSA_LOCUS35155</name>
</gene>